<comment type="caution">
    <text evidence="1">The sequence shown here is derived from an EMBL/GenBank/DDBJ whole genome shotgun (WGS) entry which is preliminary data.</text>
</comment>
<dbReference type="Gene3D" id="1.10.260.40">
    <property type="entry name" value="lambda repressor-like DNA-binding domains"/>
    <property type="match status" value="1"/>
</dbReference>
<dbReference type="Proteomes" id="UP001230253">
    <property type="component" value="Unassembled WGS sequence"/>
</dbReference>
<keyword evidence="2" id="KW-1185">Reference proteome</keyword>
<proteinExistence type="predicted"/>
<gene>
    <name evidence="1" type="ORF">J2R99_001882</name>
</gene>
<dbReference type="EMBL" id="JAUSUK010000002">
    <property type="protein sequence ID" value="MDQ0326013.1"/>
    <property type="molecule type" value="Genomic_DNA"/>
</dbReference>
<reference evidence="1 2" key="1">
    <citation type="submission" date="2023-07" db="EMBL/GenBank/DDBJ databases">
        <title>Genomic Encyclopedia of Type Strains, Phase IV (KMG-IV): sequencing the most valuable type-strain genomes for metagenomic binning, comparative biology and taxonomic classification.</title>
        <authorList>
            <person name="Goeker M."/>
        </authorList>
    </citation>
    <scope>NUCLEOTIDE SEQUENCE [LARGE SCALE GENOMIC DNA]</scope>
    <source>
        <strain evidence="1 2">DSM 11549</strain>
    </source>
</reference>
<protein>
    <submittedName>
        <fullName evidence="1">Plasmid maintenance system antidote protein VapI</fullName>
    </submittedName>
</protein>
<evidence type="ECO:0000313" key="1">
    <source>
        <dbReference type="EMBL" id="MDQ0326013.1"/>
    </source>
</evidence>
<dbReference type="RefSeq" id="WP_307154246.1">
    <property type="nucleotide sequence ID" value="NZ_JAUSUK010000002.1"/>
</dbReference>
<name>A0ABU0C662_9BRAD</name>
<accession>A0ABU0C662</accession>
<dbReference type="InterPro" id="IPR010982">
    <property type="entry name" value="Lambda_DNA-bd_dom_sf"/>
</dbReference>
<sequence>MAIYFEKAFGVNAETLLRIQAAHDLAGARLRDDEIKVELLTRAA</sequence>
<evidence type="ECO:0000313" key="2">
    <source>
        <dbReference type="Proteomes" id="UP001230253"/>
    </source>
</evidence>
<organism evidence="1 2">
    <name type="scientific">Rhodopseudomonas julia</name>
    <dbReference type="NCBI Taxonomy" id="200617"/>
    <lineage>
        <taxon>Bacteria</taxon>
        <taxon>Pseudomonadati</taxon>
        <taxon>Pseudomonadota</taxon>
        <taxon>Alphaproteobacteria</taxon>
        <taxon>Hyphomicrobiales</taxon>
        <taxon>Nitrobacteraceae</taxon>
        <taxon>Rhodopseudomonas</taxon>
    </lineage>
</organism>